<dbReference type="EMBL" id="CAJNOV010001251">
    <property type="protein sequence ID" value="CAF1055874.1"/>
    <property type="molecule type" value="Genomic_DNA"/>
</dbReference>
<evidence type="ECO:0000313" key="8">
    <source>
        <dbReference type="EMBL" id="CAF2267461.1"/>
    </source>
</evidence>
<feature type="compositionally biased region" description="Low complexity" evidence="5">
    <location>
        <begin position="14"/>
        <end position="40"/>
    </location>
</feature>
<feature type="compositionally biased region" description="Low complexity" evidence="5">
    <location>
        <begin position="154"/>
        <end position="168"/>
    </location>
</feature>
<comment type="subcellular location">
    <subcellularLocation>
        <location evidence="1">Nucleus</location>
    </subcellularLocation>
</comment>
<dbReference type="OrthoDB" id="5836119at2759"/>
<organism evidence="7 9">
    <name type="scientific">Rotaria magnacalcarata</name>
    <dbReference type="NCBI Taxonomy" id="392030"/>
    <lineage>
        <taxon>Eukaryota</taxon>
        <taxon>Metazoa</taxon>
        <taxon>Spiralia</taxon>
        <taxon>Gnathifera</taxon>
        <taxon>Rotifera</taxon>
        <taxon>Eurotatoria</taxon>
        <taxon>Bdelloidea</taxon>
        <taxon>Philodinida</taxon>
        <taxon>Philodinidae</taxon>
        <taxon>Rotaria</taxon>
    </lineage>
</organism>
<dbReference type="Proteomes" id="UP000663855">
    <property type="component" value="Unassembled WGS sequence"/>
</dbReference>
<dbReference type="AlphaFoldDB" id="A0A815G7J6"/>
<gene>
    <name evidence="6" type="ORF">CJN711_LOCUS4986</name>
    <name evidence="7" type="ORF">KQP761_LOCUS6437</name>
    <name evidence="8" type="ORF">MBJ925_LOCUS39219</name>
</gene>
<evidence type="ECO:0000313" key="7">
    <source>
        <dbReference type="EMBL" id="CAF1334824.1"/>
    </source>
</evidence>
<sequence>MSTRGRGRGGGGQSTDRASSSSSAASSRSSSLTRPPSTTSVQDPDRLMKQLMTQRGAGSATATGLGSGARPARQFTPNIAVSKKDKDKTDSTNNLSASSSNNNVSFTDKHDLNNGHGYQRGRGRGSNNRGGRGGGNYKQEEGIFGRGVPVPDGSHSSASSQSSGSRLSSIKRECSASNLKGSNLKKLGVDKKTLVGDVDGLKYEIDEENEPRLIPLAQRKSIFDVNKEHGTTSKIKESISNTAEHIDSFVKLFSQHTLDSSTKTIVKDEPVEPKDLPKIEKPIINDPSKLILMQFPDVLPCTRTSSSSSSTKPELASLSDLPDGFLGKLQIFKSGKCRLKLNDDTYLDVDIGQPTSFLQNVMVTEMASTNITDDSGTNNDMNKLVCLGDIRHKLIVSLDAEHVLQDTRQ</sequence>
<evidence type="ECO:0000256" key="3">
    <source>
        <dbReference type="ARBA" id="ARBA00023163"/>
    </source>
</evidence>
<evidence type="ECO:0000256" key="2">
    <source>
        <dbReference type="ARBA" id="ARBA00022478"/>
    </source>
</evidence>
<feature type="region of interest" description="Disordered" evidence="5">
    <location>
        <begin position="1"/>
        <end position="171"/>
    </location>
</feature>
<feature type="compositionally biased region" description="Low complexity" evidence="5">
    <location>
        <begin position="91"/>
        <end position="105"/>
    </location>
</feature>
<keyword evidence="3" id="KW-0804">Transcription</keyword>
<dbReference type="GO" id="GO:0005666">
    <property type="term" value="C:RNA polymerase III complex"/>
    <property type="evidence" value="ECO:0007669"/>
    <property type="project" value="InterPro"/>
</dbReference>
<evidence type="ECO:0000313" key="9">
    <source>
        <dbReference type="Proteomes" id="UP000663834"/>
    </source>
</evidence>
<keyword evidence="4" id="KW-0539">Nucleus</keyword>
<evidence type="ECO:0000256" key="1">
    <source>
        <dbReference type="ARBA" id="ARBA00004123"/>
    </source>
</evidence>
<evidence type="ECO:0000313" key="6">
    <source>
        <dbReference type="EMBL" id="CAF1055874.1"/>
    </source>
</evidence>
<evidence type="ECO:0000256" key="5">
    <source>
        <dbReference type="SAM" id="MobiDB-lite"/>
    </source>
</evidence>
<name>A0A815G7J6_9BILA</name>
<accession>A0A815G7J6</accession>
<proteinExistence type="predicted"/>
<dbReference type="InterPro" id="IPR007811">
    <property type="entry name" value="RPC4"/>
</dbReference>
<dbReference type="GO" id="GO:0042797">
    <property type="term" value="P:tRNA transcription by RNA polymerase III"/>
    <property type="evidence" value="ECO:0007669"/>
    <property type="project" value="TreeGrafter"/>
</dbReference>
<dbReference type="PANTHER" id="PTHR13408">
    <property type="entry name" value="DNA-DIRECTED RNA POLYMERASE III"/>
    <property type="match status" value="1"/>
</dbReference>
<dbReference type="GO" id="GO:0003677">
    <property type="term" value="F:DNA binding"/>
    <property type="evidence" value="ECO:0007669"/>
    <property type="project" value="InterPro"/>
</dbReference>
<protein>
    <recommendedName>
        <fullName evidence="10">DNA-directed RNA polymerase III subunit RPC4</fullName>
    </recommendedName>
</protein>
<comment type="caution">
    <text evidence="7">The sequence shown here is derived from an EMBL/GenBank/DDBJ whole genome shotgun (WGS) entry which is preliminary data.</text>
</comment>
<dbReference type="Proteomes" id="UP000663834">
    <property type="component" value="Unassembled WGS sequence"/>
</dbReference>
<evidence type="ECO:0008006" key="10">
    <source>
        <dbReference type="Google" id="ProtNLM"/>
    </source>
</evidence>
<reference evidence="7" key="1">
    <citation type="submission" date="2021-02" db="EMBL/GenBank/DDBJ databases">
        <authorList>
            <person name="Nowell W R."/>
        </authorList>
    </citation>
    <scope>NUCLEOTIDE SEQUENCE</scope>
</reference>
<dbReference type="EMBL" id="CAJNOW010001878">
    <property type="protein sequence ID" value="CAF1334824.1"/>
    <property type="molecule type" value="Genomic_DNA"/>
</dbReference>
<evidence type="ECO:0000256" key="4">
    <source>
        <dbReference type="ARBA" id="ARBA00023242"/>
    </source>
</evidence>
<dbReference type="EMBL" id="CAJNRE010022025">
    <property type="protein sequence ID" value="CAF2267461.1"/>
    <property type="molecule type" value="Genomic_DNA"/>
</dbReference>
<dbReference type="PANTHER" id="PTHR13408:SF0">
    <property type="entry name" value="DNA-DIRECTED RNA POLYMERASE III SUBUNIT RPC4"/>
    <property type="match status" value="1"/>
</dbReference>
<dbReference type="Pfam" id="PF05132">
    <property type="entry name" value="RNA_pol_Rpc4"/>
    <property type="match status" value="1"/>
</dbReference>
<keyword evidence="2" id="KW-0240">DNA-directed RNA polymerase</keyword>
<dbReference type="Proteomes" id="UP000663824">
    <property type="component" value="Unassembled WGS sequence"/>
</dbReference>